<sequence length="301" mass="34441">MLCKLPESIFSRHRAKNGGAQEKVGQGPAVLDLDLQVLQEVFRRPSPKPFKPAPEALQTHFAEKHLDPTHVYVCHVDEKPKDLKRKVFLVPVAMNLAVAALFLWRAQYILPYYYKLAQSALGHPNETTFAPADHTWREIGWELFRRAAAFTLDLILEIYVRRSREWDRDLDALVHGSPELRQTFLGVLRAATAARLIGEKTGYLTMSGQWDLDWAAMVSAHHLERRRQVFAFRDALTALDKEHLFFRWIEIVQFESTRPGGFGPEKQTEVATKIRELFTSEGVNFDELWAETVGSDSIVGM</sequence>
<proteinExistence type="predicted"/>
<gene>
    <name evidence="2" type="ORF">PPNO1_LOCUS4362</name>
</gene>
<evidence type="ECO:0000256" key="1">
    <source>
        <dbReference type="SAM" id="Phobius"/>
    </source>
</evidence>
<accession>A0A9P1H277</accession>
<keyword evidence="1" id="KW-1133">Transmembrane helix</keyword>
<dbReference type="Proteomes" id="UP000838763">
    <property type="component" value="Unassembled WGS sequence"/>
</dbReference>
<evidence type="ECO:0000313" key="2">
    <source>
        <dbReference type="EMBL" id="CAI4214633.1"/>
    </source>
</evidence>
<feature type="transmembrane region" description="Helical" evidence="1">
    <location>
        <begin position="87"/>
        <end position="106"/>
    </location>
</feature>
<keyword evidence="1" id="KW-0812">Transmembrane</keyword>
<comment type="caution">
    <text evidence="2">The sequence shown here is derived from an EMBL/GenBank/DDBJ whole genome shotgun (WGS) entry which is preliminary data.</text>
</comment>
<protein>
    <submittedName>
        <fullName evidence="2">Uncharacterized protein</fullName>
    </submittedName>
</protein>
<keyword evidence="1" id="KW-0472">Membrane</keyword>
<dbReference type="EMBL" id="CALLCH030000012">
    <property type="protein sequence ID" value="CAI4214633.1"/>
    <property type="molecule type" value="Genomic_DNA"/>
</dbReference>
<dbReference type="OrthoDB" id="5421757at2759"/>
<name>A0A9P1H277_9PEZI</name>
<evidence type="ECO:0000313" key="3">
    <source>
        <dbReference type="Proteomes" id="UP000838763"/>
    </source>
</evidence>
<dbReference type="AlphaFoldDB" id="A0A9P1H277"/>
<keyword evidence="3" id="KW-1185">Reference proteome</keyword>
<reference evidence="2" key="1">
    <citation type="submission" date="2022-11" db="EMBL/GenBank/DDBJ databases">
        <authorList>
            <person name="Scott C."/>
            <person name="Bruce N."/>
        </authorList>
    </citation>
    <scope>NUCLEOTIDE SEQUENCE</scope>
</reference>
<organism evidence="2 3">
    <name type="scientific">Parascedosporium putredinis</name>
    <dbReference type="NCBI Taxonomy" id="1442378"/>
    <lineage>
        <taxon>Eukaryota</taxon>
        <taxon>Fungi</taxon>
        <taxon>Dikarya</taxon>
        <taxon>Ascomycota</taxon>
        <taxon>Pezizomycotina</taxon>
        <taxon>Sordariomycetes</taxon>
        <taxon>Hypocreomycetidae</taxon>
        <taxon>Microascales</taxon>
        <taxon>Microascaceae</taxon>
        <taxon>Parascedosporium</taxon>
    </lineage>
</organism>